<evidence type="ECO:0000313" key="2">
    <source>
        <dbReference type="Proteomes" id="UP001322277"/>
    </source>
</evidence>
<dbReference type="RefSeq" id="XP_062778882.1">
    <property type="nucleotide sequence ID" value="XM_062922831.1"/>
</dbReference>
<gene>
    <name evidence="1" type="ORF">CDEST_06672</name>
</gene>
<dbReference type="EMBL" id="CP137308">
    <property type="protein sequence ID" value="WQF81658.1"/>
    <property type="molecule type" value="Genomic_DNA"/>
</dbReference>
<protein>
    <submittedName>
        <fullName evidence="1">Uncharacterized protein</fullName>
    </submittedName>
</protein>
<keyword evidence="2" id="KW-1185">Reference proteome</keyword>
<dbReference type="Proteomes" id="UP001322277">
    <property type="component" value="Chromosome 4"/>
</dbReference>
<dbReference type="AlphaFoldDB" id="A0AAX4IFA0"/>
<evidence type="ECO:0000313" key="1">
    <source>
        <dbReference type="EMBL" id="WQF81658.1"/>
    </source>
</evidence>
<dbReference type="KEGG" id="cdet:87943175"/>
<organism evidence="1 2">
    <name type="scientific">Colletotrichum destructivum</name>
    <dbReference type="NCBI Taxonomy" id="34406"/>
    <lineage>
        <taxon>Eukaryota</taxon>
        <taxon>Fungi</taxon>
        <taxon>Dikarya</taxon>
        <taxon>Ascomycota</taxon>
        <taxon>Pezizomycotina</taxon>
        <taxon>Sordariomycetes</taxon>
        <taxon>Hypocreomycetidae</taxon>
        <taxon>Glomerellales</taxon>
        <taxon>Glomerellaceae</taxon>
        <taxon>Colletotrichum</taxon>
        <taxon>Colletotrichum destructivum species complex</taxon>
    </lineage>
</organism>
<name>A0AAX4IFA0_9PEZI</name>
<dbReference type="GeneID" id="87943175"/>
<sequence length="68" mass="7557">MSAPIIPTSLPRLKERKINDFSFGLMSPRLRTSDIDSSLKNCWYSQDDTSPGGFALTRNTDPDLRAGP</sequence>
<reference evidence="2" key="1">
    <citation type="journal article" date="2023" name="bioRxiv">
        <title>Complete genome of the Medicago anthracnose fungus, Colletotrichum destructivum, reveals a mini-chromosome-like region within a core chromosome.</title>
        <authorList>
            <person name="Lapalu N."/>
            <person name="Simon A."/>
            <person name="Lu A."/>
            <person name="Plaumann P.-L."/>
            <person name="Amselem J."/>
            <person name="Pigne S."/>
            <person name="Auger A."/>
            <person name="Koch C."/>
            <person name="Dallery J.-F."/>
            <person name="O'Connell R.J."/>
        </authorList>
    </citation>
    <scope>NUCLEOTIDE SEQUENCE [LARGE SCALE GENOMIC DNA]</scope>
    <source>
        <strain evidence="2">CBS 520.97</strain>
    </source>
</reference>
<proteinExistence type="predicted"/>
<accession>A0AAX4IFA0</accession>